<feature type="domain" description="Zn(2)-C6 fungal-type" evidence="7">
    <location>
        <begin position="23"/>
        <end position="53"/>
    </location>
</feature>
<dbReference type="GO" id="GO:0003677">
    <property type="term" value="F:DNA binding"/>
    <property type="evidence" value="ECO:0007669"/>
    <property type="project" value="InterPro"/>
</dbReference>
<keyword evidence="2" id="KW-0479">Metal-binding</keyword>
<gene>
    <name evidence="8" type="ORF">F5X68DRAFT_254373</name>
</gene>
<feature type="region of interest" description="Disordered" evidence="6">
    <location>
        <begin position="156"/>
        <end position="215"/>
    </location>
</feature>
<keyword evidence="5" id="KW-0539">Nucleus</keyword>
<evidence type="ECO:0000256" key="3">
    <source>
        <dbReference type="ARBA" id="ARBA00023015"/>
    </source>
</evidence>
<proteinExistence type="predicted"/>
<feature type="compositionally biased region" description="Pro residues" evidence="6">
    <location>
        <begin position="105"/>
        <end position="117"/>
    </location>
</feature>
<dbReference type="GO" id="GO:0006351">
    <property type="term" value="P:DNA-templated transcription"/>
    <property type="evidence" value="ECO:0007669"/>
    <property type="project" value="InterPro"/>
</dbReference>
<accession>A0A9P8VGV6</accession>
<dbReference type="InterPro" id="IPR001138">
    <property type="entry name" value="Zn2Cys6_DnaBD"/>
</dbReference>
<dbReference type="InterPro" id="IPR050815">
    <property type="entry name" value="TF_fung"/>
</dbReference>
<feature type="region of interest" description="Disordered" evidence="6">
    <location>
        <begin position="87"/>
        <end position="124"/>
    </location>
</feature>
<evidence type="ECO:0000256" key="5">
    <source>
        <dbReference type="ARBA" id="ARBA00023242"/>
    </source>
</evidence>
<evidence type="ECO:0000313" key="8">
    <source>
        <dbReference type="EMBL" id="KAH6689798.1"/>
    </source>
</evidence>
<comment type="caution">
    <text evidence="8">The sequence shown here is derived from an EMBL/GenBank/DDBJ whole genome shotgun (WGS) entry which is preliminary data.</text>
</comment>
<evidence type="ECO:0000256" key="4">
    <source>
        <dbReference type="ARBA" id="ARBA00023163"/>
    </source>
</evidence>
<protein>
    <recommendedName>
        <fullName evidence="7">Zn(2)-C6 fungal-type domain-containing protein</fullName>
    </recommendedName>
</protein>
<dbReference type="InterPro" id="IPR036864">
    <property type="entry name" value="Zn2-C6_fun-type_DNA-bd_sf"/>
</dbReference>
<dbReference type="SUPFAM" id="SSF57701">
    <property type="entry name" value="Zn2/Cys6 DNA-binding domain"/>
    <property type="match status" value="1"/>
</dbReference>
<sequence length="826" mass="91589">MNDPDPGRQSEAPQEADKADLPSCEGCRKRKLKCSRQLPECSNCERLETQCFYDGNKKSKPGLRSGAVESLSRRLGAVEAYLFAGGQSQSLANDESLGNTDSRSQPPPPRSPIPAARPPSSAIAETSQPVLDVLSKLTQEIHRLGSAITSVAPAAGTQTAMQDASPSHHDSTCDQGEEGRVSKRRRTGDGSHAPHLRAPQWENESERGDGTGPFDDRRVRELLQEFFERIQPWLPILHHTRFPERVADISQRPQILIILHAINVAALRFVTDEEGVPLPADYVTRQVKRSRDHVLLTAMSGLSIENLQALTIVAFSDIGNGESEKAWALIGSLTRSVDYLRLTVEPEDNKDHGGLLRPQVLPAPKDFIEEEEQRRLFWNVFNLDRFCSSTTGRNTSLTAADVSRRLPVCGGVWYSGTRSPTPYFGIWTSSSAKIGNSITYLPEHFASPADSGAPTDPSTGPHDPPSERAQPRPTAAAPGTTDMSNVGAFAYYIESSESFSRVIAYFLRQRVDFSDRHQLTAWLMRFKELDLRLVHWKLSLPREWQDSGMSREIMPGVMDPNMTNAHVTHNASMILLHHRIAYPSPELRTTKLPSLYSAETCQSAAVETANITRSYIEKWPPNTLVAPQMAFASFVSARLLLAHWKFTKSELAPEFWVLVECLEEMHRRWHGHAANKPIPDSVTSLFKQLALRLRMLQERCLRESGLIIDVSGQFEDTSWEQTADTPSAEHQSIVPQPFGISPGIDWPGYASQNTPGLGIPPDELSAISQVLTDQQYMDMDRVISFEDVMYTGHRDVVGGGTDAWDGAQQAAGTAMGGTQDALWQSR</sequence>
<keyword evidence="9" id="KW-1185">Reference proteome</keyword>
<feature type="compositionally biased region" description="Basic and acidic residues" evidence="6">
    <location>
        <begin position="204"/>
        <end position="215"/>
    </location>
</feature>
<feature type="compositionally biased region" description="Basic and acidic residues" evidence="6">
    <location>
        <begin position="166"/>
        <end position="181"/>
    </location>
</feature>
<dbReference type="Gene3D" id="4.10.240.10">
    <property type="entry name" value="Zn(2)-C6 fungal-type DNA-binding domain"/>
    <property type="match status" value="1"/>
</dbReference>
<dbReference type="GO" id="GO:0008270">
    <property type="term" value="F:zinc ion binding"/>
    <property type="evidence" value="ECO:0007669"/>
    <property type="project" value="InterPro"/>
</dbReference>
<organism evidence="8 9">
    <name type="scientific">Plectosphaerella plurivora</name>
    <dbReference type="NCBI Taxonomy" id="936078"/>
    <lineage>
        <taxon>Eukaryota</taxon>
        <taxon>Fungi</taxon>
        <taxon>Dikarya</taxon>
        <taxon>Ascomycota</taxon>
        <taxon>Pezizomycotina</taxon>
        <taxon>Sordariomycetes</taxon>
        <taxon>Hypocreomycetidae</taxon>
        <taxon>Glomerellales</taxon>
        <taxon>Plectosphaerellaceae</taxon>
        <taxon>Plectosphaerella</taxon>
    </lineage>
</organism>
<dbReference type="InterPro" id="IPR007219">
    <property type="entry name" value="XnlR_reg_dom"/>
</dbReference>
<dbReference type="Pfam" id="PF04082">
    <property type="entry name" value="Fungal_trans"/>
    <property type="match status" value="1"/>
</dbReference>
<dbReference type="OrthoDB" id="4456959at2759"/>
<dbReference type="CDD" id="cd00067">
    <property type="entry name" value="GAL4"/>
    <property type="match status" value="1"/>
</dbReference>
<evidence type="ECO:0000256" key="6">
    <source>
        <dbReference type="SAM" id="MobiDB-lite"/>
    </source>
</evidence>
<feature type="compositionally biased region" description="Polar residues" evidence="6">
    <location>
        <begin position="156"/>
        <end position="165"/>
    </location>
</feature>
<dbReference type="GO" id="GO:0005634">
    <property type="term" value="C:nucleus"/>
    <property type="evidence" value="ECO:0007669"/>
    <property type="project" value="UniProtKB-SubCell"/>
</dbReference>
<reference evidence="8" key="1">
    <citation type="journal article" date="2021" name="Nat. Commun.">
        <title>Genetic determinants of endophytism in the Arabidopsis root mycobiome.</title>
        <authorList>
            <person name="Mesny F."/>
            <person name="Miyauchi S."/>
            <person name="Thiergart T."/>
            <person name="Pickel B."/>
            <person name="Atanasova L."/>
            <person name="Karlsson M."/>
            <person name="Huettel B."/>
            <person name="Barry K.W."/>
            <person name="Haridas S."/>
            <person name="Chen C."/>
            <person name="Bauer D."/>
            <person name="Andreopoulos W."/>
            <person name="Pangilinan J."/>
            <person name="LaButti K."/>
            <person name="Riley R."/>
            <person name="Lipzen A."/>
            <person name="Clum A."/>
            <person name="Drula E."/>
            <person name="Henrissat B."/>
            <person name="Kohler A."/>
            <person name="Grigoriev I.V."/>
            <person name="Martin F.M."/>
            <person name="Hacquard S."/>
        </authorList>
    </citation>
    <scope>NUCLEOTIDE SEQUENCE</scope>
    <source>
        <strain evidence="8">MPI-SDFR-AT-0117</strain>
    </source>
</reference>
<comment type="subcellular location">
    <subcellularLocation>
        <location evidence="1">Nucleus</location>
    </subcellularLocation>
</comment>
<dbReference type="EMBL" id="JAGSXJ010000007">
    <property type="protein sequence ID" value="KAH6689798.1"/>
    <property type="molecule type" value="Genomic_DNA"/>
</dbReference>
<keyword evidence="4" id="KW-0804">Transcription</keyword>
<feature type="region of interest" description="Disordered" evidence="6">
    <location>
        <begin position="445"/>
        <end position="481"/>
    </location>
</feature>
<dbReference type="CDD" id="cd12148">
    <property type="entry name" value="fungal_TF_MHR"/>
    <property type="match status" value="1"/>
</dbReference>
<evidence type="ECO:0000313" key="9">
    <source>
        <dbReference type="Proteomes" id="UP000770015"/>
    </source>
</evidence>
<evidence type="ECO:0000256" key="2">
    <source>
        <dbReference type="ARBA" id="ARBA00022723"/>
    </source>
</evidence>
<dbReference type="PROSITE" id="PS00463">
    <property type="entry name" value="ZN2_CY6_FUNGAL_1"/>
    <property type="match status" value="1"/>
</dbReference>
<dbReference type="Pfam" id="PF00172">
    <property type="entry name" value="Zn_clus"/>
    <property type="match status" value="1"/>
</dbReference>
<feature type="compositionally biased region" description="Polar residues" evidence="6">
    <location>
        <begin position="87"/>
        <end position="101"/>
    </location>
</feature>
<dbReference type="PANTHER" id="PTHR47338">
    <property type="entry name" value="ZN(II)2CYS6 TRANSCRIPTION FACTOR (EUROFUNG)-RELATED"/>
    <property type="match status" value="1"/>
</dbReference>
<dbReference type="PROSITE" id="PS50048">
    <property type="entry name" value="ZN2_CY6_FUNGAL_2"/>
    <property type="match status" value="1"/>
</dbReference>
<dbReference type="PANTHER" id="PTHR47338:SF23">
    <property type="entry name" value="ZN(II)2CYS6 TRANSCRIPTION FACTOR (EUROFUNG)"/>
    <property type="match status" value="1"/>
</dbReference>
<feature type="region of interest" description="Disordered" evidence="6">
    <location>
        <begin position="1"/>
        <end position="22"/>
    </location>
</feature>
<evidence type="ECO:0000259" key="7">
    <source>
        <dbReference type="PROSITE" id="PS50048"/>
    </source>
</evidence>
<dbReference type="SMART" id="SM00066">
    <property type="entry name" value="GAL4"/>
    <property type="match status" value="1"/>
</dbReference>
<keyword evidence="3" id="KW-0805">Transcription regulation</keyword>
<dbReference type="GO" id="GO:0000981">
    <property type="term" value="F:DNA-binding transcription factor activity, RNA polymerase II-specific"/>
    <property type="evidence" value="ECO:0007669"/>
    <property type="project" value="InterPro"/>
</dbReference>
<dbReference type="SMART" id="SM00906">
    <property type="entry name" value="Fungal_trans"/>
    <property type="match status" value="1"/>
</dbReference>
<evidence type="ECO:0000256" key="1">
    <source>
        <dbReference type="ARBA" id="ARBA00004123"/>
    </source>
</evidence>
<dbReference type="AlphaFoldDB" id="A0A9P8VGV6"/>
<dbReference type="Proteomes" id="UP000770015">
    <property type="component" value="Unassembled WGS sequence"/>
</dbReference>
<name>A0A9P8VGV6_9PEZI</name>